<gene>
    <name evidence="1" type="ORF">L6452_05927</name>
</gene>
<evidence type="ECO:0000313" key="2">
    <source>
        <dbReference type="Proteomes" id="UP001055879"/>
    </source>
</evidence>
<name>A0ACB9EIT1_ARCLA</name>
<dbReference type="Proteomes" id="UP001055879">
    <property type="component" value="Linkage Group LG02"/>
</dbReference>
<organism evidence="1 2">
    <name type="scientific">Arctium lappa</name>
    <name type="common">Greater burdock</name>
    <name type="synonym">Lappa major</name>
    <dbReference type="NCBI Taxonomy" id="4217"/>
    <lineage>
        <taxon>Eukaryota</taxon>
        <taxon>Viridiplantae</taxon>
        <taxon>Streptophyta</taxon>
        <taxon>Embryophyta</taxon>
        <taxon>Tracheophyta</taxon>
        <taxon>Spermatophyta</taxon>
        <taxon>Magnoliopsida</taxon>
        <taxon>eudicotyledons</taxon>
        <taxon>Gunneridae</taxon>
        <taxon>Pentapetalae</taxon>
        <taxon>asterids</taxon>
        <taxon>campanulids</taxon>
        <taxon>Asterales</taxon>
        <taxon>Asteraceae</taxon>
        <taxon>Carduoideae</taxon>
        <taxon>Cardueae</taxon>
        <taxon>Arctiinae</taxon>
        <taxon>Arctium</taxon>
    </lineage>
</organism>
<evidence type="ECO:0000313" key="1">
    <source>
        <dbReference type="EMBL" id="KAI3758367.1"/>
    </source>
</evidence>
<comment type="caution">
    <text evidence="1">The sequence shown here is derived from an EMBL/GenBank/DDBJ whole genome shotgun (WGS) entry which is preliminary data.</text>
</comment>
<reference evidence="1 2" key="2">
    <citation type="journal article" date="2022" name="Mol. Ecol. Resour.">
        <title>The genomes of chicory, endive, great burdock and yacon provide insights into Asteraceae paleo-polyploidization history and plant inulin production.</title>
        <authorList>
            <person name="Fan W."/>
            <person name="Wang S."/>
            <person name="Wang H."/>
            <person name="Wang A."/>
            <person name="Jiang F."/>
            <person name="Liu H."/>
            <person name="Zhao H."/>
            <person name="Xu D."/>
            <person name="Zhang Y."/>
        </authorList>
    </citation>
    <scope>NUCLEOTIDE SEQUENCE [LARGE SCALE GENOMIC DNA]</scope>
    <source>
        <strain evidence="2">cv. Niubang</strain>
    </source>
</reference>
<dbReference type="EMBL" id="CM042048">
    <property type="protein sequence ID" value="KAI3758367.1"/>
    <property type="molecule type" value="Genomic_DNA"/>
</dbReference>
<protein>
    <submittedName>
        <fullName evidence="1">Uncharacterized protein</fullName>
    </submittedName>
</protein>
<sequence>MDGCDASEMNRREKMDDVMPETNDMMRNEAVAFGCFDIGLGINFGGVQDNTYKPINLLILLQCPRHRQGLVVAARFDFLKKKQKPKFRRGPFANNDPTTMDPTSNIDVPRSIPIGRFMLTEMEGTSKLLRYGFRRNPRKKALGRKMIVGSRN</sequence>
<keyword evidence="2" id="KW-1185">Reference proteome</keyword>
<reference evidence="2" key="1">
    <citation type="journal article" date="2022" name="Mol. Ecol. Resour.">
        <title>The genomes of chicory, endive, great burdock and yacon provide insights into Asteraceae palaeo-polyploidization history and plant inulin production.</title>
        <authorList>
            <person name="Fan W."/>
            <person name="Wang S."/>
            <person name="Wang H."/>
            <person name="Wang A."/>
            <person name="Jiang F."/>
            <person name="Liu H."/>
            <person name="Zhao H."/>
            <person name="Xu D."/>
            <person name="Zhang Y."/>
        </authorList>
    </citation>
    <scope>NUCLEOTIDE SEQUENCE [LARGE SCALE GENOMIC DNA]</scope>
    <source>
        <strain evidence="2">cv. Niubang</strain>
    </source>
</reference>
<proteinExistence type="predicted"/>
<accession>A0ACB9EIT1</accession>